<evidence type="ECO:0000256" key="2">
    <source>
        <dbReference type="SAM" id="SignalP"/>
    </source>
</evidence>
<comment type="caution">
    <text evidence="3">The sequence shown here is derived from an EMBL/GenBank/DDBJ whole genome shotgun (WGS) entry which is preliminary data.</text>
</comment>
<protein>
    <recommendedName>
        <fullName evidence="5">Holin</fullName>
    </recommendedName>
</protein>
<sequence>MDGGMSIGVKLFAALAASATGSAVATEVITRSERIILGVPQSWFLAAVVGALIGVVFLKDIDAGRISPAAEAALAVRWSTLLLRVVMLGGFVLAFAMLASWLVVALTVLAPGIREAGVVFSGLSGAVIRPMLPHYLSGLQKFTDRWAGRGGQA</sequence>
<evidence type="ECO:0000313" key="3">
    <source>
        <dbReference type="EMBL" id="TAA27664.1"/>
    </source>
</evidence>
<dbReference type="EMBL" id="SHMB01000005">
    <property type="protein sequence ID" value="TAA27664.1"/>
    <property type="molecule type" value="Genomic_DNA"/>
</dbReference>
<dbReference type="Proteomes" id="UP000291286">
    <property type="component" value="Unassembled WGS sequence"/>
</dbReference>
<dbReference type="AlphaFoldDB" id="A0A4Q8LFA5"/>
<feature type="transmembrane region" description="Helical" evidence="1">
    <location>
        <begin position="85"/>
        <end position="110"/>
    </location>
</feature>
<feature type="signal peptide" evidence="2">
    <location>
        <begin position="1"/>
        <end position="25"/>
    </location>
</feature>
<organism evidence="3 4">
    <name type="scientific">Pseudoxanthomonas winnipegensis</name>
    <dbReference type="NCBI Taxonomy" id="2480810"/>
    <lineage>
        <taxon>Bacteria</taxon>
        <taxon>Pseudomonadati</taxon>
        <taxon>Pseudomonadota</taxon>
        <taxon>Gammaproteobacteria</taxon>
        <taxon>Lysobacterales</taxon>
        <taxon>Lysobacteraceae</taxon>
        <taxon>Pseudoxanthomonas</taxon>
    </lineage>
</organism>
<keyword evidence="2" id="KW-0732">Signal</keyword>
<reference evidence="3 4" key="1">
    <citation type="submission" date="2019-02" db="EMBL/GenBank/DDBJ databases">
        <title>WGS of Pseudoxanthomonas species novum from clinical isolates.</title>
        <authorList>
            <person name="Bernier A.-M."/>
            <person name="Bernard K."/>
            <person name="Vachon A."/>
        </authorList>
    </citation>
    <scope>NUCLEOTIDE SEQUENCE [LARGE SCALE GENOMIC DNA]</scope>
    <source>
        <strain evidence="3 4">NML171202</strain>
    </source>
</reference>
<evidence type="ECO:0000313" key="4">
    <source>
        <dbReference type="Proteomes" id="UP000291286"/>
    </source>
</evidence>
<keyword evidence="1" id="KW-0812">Transmembrane</keyword>
<feature type="transmembrane region" description="Helical" evidence="1">
    <location>
        <begin position="35"/>
        <end position="58"/>
    </location>
</feature>
<evidence type="ECO:0008006" key="5">
    <source>
        <dbReference type="Google" id="ProtNLM"/>
    </source>
</evidence>
<accession>A0A4Q8LFA5</accession>
<name>A0A4Q8LFA5_9GAMM</name>
<keyword evidence="1" id="KW-1133">Transmembrane helix</keyword>
<proteinExistence type="predicted"/>
<keyword evidence="1" id="KW-0472">Membrane</keyword>
<gene>
    <name evidence="3" type="ORF">EA661_12990</name>
</gene>
<evidence type="ECO:0000256" key="1">
    <source>
        <dbReference type="SAM" id="Phobius"/>
    </source>
</evidence>
<feature type="chain" id="PRO_5020750543" description="Holin" evidence="2">
    <location>
        <begin position="26"/>
        <end position="153"/>
    </location>
</feature>